<sequence>YSNDRGSVMNLLCSSDSYASGLGIVNSFIKDQIVLIPLKDSPKHTLGFVTNNKQKQSTIIQAFIEEIRDSLLPQH</sequence>
<evidence type="ECO:0000313" key="2">
    <source>
        <dbReference type="Proteomes" id="UP000003697"/>
    </source>
</evidence>
<protein>
    <recommendedName>
        <fullName evidence="3">LysR substrate-binding domain-containing protein</fullName>
    </recommendedName>
</protein>
<accession>A0ABN0CFE0</accession>
<comment type="caution">
    <text evidence="1">The sequence shown here is derived from an EMBL/GenBank/DDBJ whole genome shotgun (WGS) entry which is preliminary data.</text>
</comment>
<keyword evidence="2" id="KW-1185">Reference proteome</keyword>
<organism evidence="1 2">
    <name type="scientific">Streptococcus vestibularis ATCC 49124</name>
    <dbReference type="NCBI Taxonomy" id="889206"/>
    <lineage>
        <taxon>Bacteria</taxon>
        <taxon>Bacillati</taxon>
        <taxon>Bacillota</taxon>
        <taxon>Bacilli</taxon>
        <taxon>Lactobacillales</taxon>
        <taxon>Streptococcaceae</taxon>
        <taxon>Streptococcus</taxon>
    </lineage>
</organism>
<evidence type="ECO:0000313" key="1">
    <source>
        <dbReference type="EMBL" id="EFX95561.1"/>
    </source>
</evidence>
<proteinExistence type="predicted"/>
<reference evidence="1 2" key="1">
    <citation type="submission" date="2011-01" db="EMBL/GenBank/DDBJ databases">
        <authorList>
            <person name="Muzny D."/>
            <person name="Qin X."/>
            <person name="Buhay C."/>
            <person name="Dugan-Rocha S."/>
            <person name="Ding Y."/>
            <person name="Chen G."/>
            <person name="Hawes A."/>
            <person name="Holder M."/>
            <person name="Jhangiani S."/>
            <person name="Johnson A."/>
            <person name="Khan Z."/>
            <person name="Li Z."/>
            <person name="Liu W."/>
            <person name="Liu X."/>
            <person name="Perez L."/>
            <person name="Shen H."/>
            <person name="Wang Q."/>
            <person name="Watt J."/>
            <person name="Xi L."/>
            <person name="Xin Y."/>
            <person name="Zhou J."/>
            <person name="Deng J."/>
            <person name="Jiang H."/>
            <person name="Liu Y."/>
            <person name="Qu J."/>
            <person name="Song X.-Z."/>
            <person name="Zhang L."/>
            <person name="Villasana D."/>
            <person name="Johnson A."/>
            <person name="Liu J."/>
            <person name="Liyanage D."/>
            <person name="Lorensuhewa L."/>
            <person name="Robinson T."/>
            <person name="Song A."/>
            <person name="Song B.-B."/>
            <person name="Dinh H."/>
            <person name="Thornton R."/>
            <person name="Coyle M."/>
            <person name="Francisco L."/>
            <person name="Jackson L."/>
            <person name="Javaid M."/>
            <person name="Korchina V."/>
            <person name="Kovar C."/>
            <person name="Mata R."/>
            <person name="Mathew T."/>
            <person name="Ngo R."/>
            <person name="Nguyen L."/>
            <person name="Nguyen N."/>
            <person name="Okwuonu G."/>
            <person name="Ongeri F."/>
            <person name="Pham C."/>
            <person name="Simmons D."/>
            <person name="Wilczek-Boney K."/>
            <person name="Hale W."/>
            <person name="Jakkamsetti A."/>
            <person name="Pham P."/>
            <person name="Ruth R."/>
            <person name="San Lucas F."/>
            <person name="Warren J."/>
            <person name="Zhang J."/>
            <person name="Zhao Z."/>
            <person name="Zhou C."/>
            <person name="Zhu D."/>
            <person name="Lee S."/>
            <person name="Bess C."/>
            <person name="Blankenburg K."/>
            <person name="Forbes L."/>
            <person name="Fu Q."/>
            <person name="Gubbala S."/>
            <person name="Hirani K."/>
            <person name="Jayaseelan J.C."/>
            <person name="Lara F."/>
            <person name="Munidasa M."/>
            <person name="Palculict T."/>
            <person name="Patil S."/>
            <person name="Pu L.-L."/>
            <person name="Saada N."/>
            <person name="Tang L."/>
            <person name="Weissenberger G."/>
            <person name="Zhu Y."/>
            <person name="Hemphill L."/>
            <person name="Shang Y."/>
            <person name="Youmans B."/>
            <person name="Ayvaz T."/>
            <person name="Ross M."/>
            <person name="Santibanez J."/>
            <person name="Aqrawi P."/>
            <person name="Gross S."/>
            <person name="Joshi V."/>
            <person name="Fowler G."/>
            <person name="Nazareth L."/>
            <person name="Reid J."/>
            <person name="Worley K."/>
            <person name="Petrosino J."/>
            <person name="Highlander S."/>
            <person name="Gibbs R."/>
        </authorList>
    </citation>
    <scope>NUCLEOTIDE SEQUENCE [LARGE SCALE GENOMIC DNA]</scope>
    <source>
        <strain evidence="1 2">ATCC 49124</strain>
    </source>
</reference>
<evidence type="ECO:0008006" key="3">
    <source>
        <dbReference type="Google" id="ProtNLM"/>
    </source>
</evidence>
<feature type="non-terminal residue" evidence="1">
    <location>
        <position position="1"/>
    </location>
</feature>
<dbReference type="Proteomes" id="UP000003697">
    <property type="component" value="Unassembled WGS sequence"/>
</dbReference>
<name>A0ABN0CFE0_STRVE</name>
<gene>
    <name evidence="1" type="ORF">HMPREF9425_1463</name>
</gene>
<dbReference type="EMBL" id="AEVI01000071">
    <property type="protein sequence ID" value="EFX95561.1"/>
    <property type="molecule type" value="Genomic_DNA"/>
</dbReference>